<keyword evidence="1" id="KW-0812">Transmembrane</keyword>
<keyword evidence="1" id="KW-0472">Membrane</keyword>
<dbReference type="EMBL" id="MFZO01000019">
    <property type="protein sequence ID" value="OGK25032.1"/>
    <property type="molecule type" value="Genomic_DNA"/>
</dbReference>
<protein>
    <submittedName>
        <fullName evidence="2">Uncharacterized protein</fullName>
    </submittedName>
</protein>
<gene>
    <name evidence="2" type="ORF">A3C25_03165</name>
</gene>
<evidence type="ECO:0000256" key="1">
    <source>
        <dbReference type="SAM" id="Phobius"/>
    </source>
</evidence>
<keyword evidence="1" id="KW-1133">Transmembrane helix</keyword>
<name>A0A1F7H2W8_9BACT</name>
<proteinExistence type="predicted"/>
<organism evidence="2 3">
    <name type="scientific">Candidatus Roizmanbacteria bacterium RIFCSPHIGHO2_02_FULL_38_11</name>
    <dbReference type="NCBI Taxonomy" id="1802039"/>
    <lineage>
        <taxon>Bacteria</taxon>
        <taxon>Candidatus Roizmaniibacteriota</taxon>
    </lineage>
</organism>
<dbReference type="AlphaFoldDB" id="A0A1F7H2W8"/>
<reference evidence="2 3" key="1">
    <citation type="journal article" date="2016" name="Nat. Commun.">
        <title>Thousands of microbial genomes shed light on interconnected biogeochemical processes in an aquifer system.</title>
        <authorList>
            <person name="Anantharaman K."/>
            <person name="Brown C.T."/>
            <person name="Hug L.A."/>
            <person name="Sharon I."/>
            <person name="Castelle C.J."/>
            <person name="Probst A.J."/>
            <person name="Thomas B.C."/>
            <person name="Singh A."/>
            <person name="Wilkins M.J."/>
            <person name="Karaoz U."/>
            <person name="Brodie E.L."/>
            <person name="Williams K.H."/>
            <person name="Hubbard S.S."/>
            <person name="Banfield J.F."/>
        </authorList>
    </citation>
    <scope>NUCLEOTIDE SEQUENCE [LARGE SCALE GENOMIC DNA]</scope>
</reference>
<evidence type="ECO:0000313" key="2">
    <source>
        <dbReference type="EMBL" id="OGK25032.1"/>
    </source>
</evidence>
<feature type="transmembrane region" description="Helical" evidence="1">
    <location>
        <begin position="38"/>
        <end position="56"/>
    </location>
</feature>
<accession>A0A1F7H2W8</accession>
<sequence>MFTSVYNLRLLSNFFINVSVAYFMLAAVTVGFISNNQFINVIIYLGNAILYFALAVKIEEKIIYE</sequence>
<evidence type="ECO:0000313" key="3">
    <source>
        <dbReference type="Proteomes" id="UP000177913"/>
    </source>
</evidence>
<feature type="transmembrane region" description="Helical" evidence="1">
    <location>
        <begin position="12"/>
        <end position="32"/>
    </location>
</feature>
<dbReference type="Proteomes" id="UP000177913">
    <property type="component" value="Unassembled WGS sequence"/>
</dbReference>
<comment type="caution">
    <text evidence="2">The sequence shown here is derived from an EMBL/GenBank/DDBJ whole genome shotgun (WGS) entry which is preliminary data.</text>
</comment>